<protein>
    <submittedName>
        <fullName evidence="1">Uncharacterized protein</fullName>
    </submittedName>
</protein>
<reference evidence="1" key="1">
    <citation type="submission" date="2020-03" db="EMBL/GenBank/DDBJ databases">
        <title>Site-based positive gene gene selection in Geosmithia morbida across the United States reveals a broad range of putative effectors and factors for local host and environmental adapation.</title>
        <authorList>
            <person name="Onufrak A."/>
            <person name="Murdoch R.W."/>
            <person name="Gazis R."/>
            <person name="Huff M."/>
            <person name="Staton M."/>
            <person name="Klingeman W."/>
            <person name="Hadziabdic D."/>
        </authorList>
    </citation>
    <scope>NUCLEOTIDE SEQUENCE</scope>
    <source>
        <strain evidence="1">1262</strain>
    </source>
</reference>
<dbReference type="GeneID" id="55971277"/>
<organism evidence="1 2">
    <name type="scientific">Geosmithia morbida</name>
    <dbReference type="NCBI Taxonomy" id="1094350"/>
    <lineage>
        <taxon>Eukaryota</taxon>
        <taxon>Fungi</taxon>
        <taxon>Dikarya</taxon>
        <taxon>Ascomycota</taxon>
        <taxon>Pezizomycotina</taxon>
        <taxon>Sordariomycetes</taxon>
        <taxon>Hypocreomycetidae</taxon>
        <taxon>Hypocreales</taxon>
        <taxon>Bionectriaceae</taxon>
        <taxon>Geosmithia</taxon>
    </lineage>
</organism>
<comment type="caution">
    <text evidence="1">The sequence shown here is derived from an EMBL/GenBank/DDBJ whole genome shotgun (WGS) entry which is preliminary data.</text>
</comment>
<name>A0A9P5D1W7_9HYPO</name>
<dbReference type="OrthoDB" id="62952at2759"/>
<dbReference type="EMBL" id="JAANYQ010000004">
    <property type="protein sequence ID" value="KAF4124383.1"/>
    <property type="molecule type" value="Genomic_DNA"/>
</dbReference>
<gene>
    <name evidence="1" type="ORF">GMORB2_5049</name>
</gene>
<dbReference type="AlphaFoldDB" id="A0A9P5D1W7"/>
<dbReference type="Proteomes" id="UP000749293">
    <property type="component" value="Unassembled WGS sequence"/>
</dbReference>
<sequence length="145" mass="15918">MNHFLFVDTAQKQVQLLQSFLDLIGPVNADLLSHVDINLPAAVSMGHQPGAVKLEEDELRTIRILGKNCGRLTTLGLRIQRNNSRFITGTDGDSAQSTREALRQIHAQLQAIPSLVTINARVTIKDLSSAAMDAMQSLGWNVLFD</sequence>
<proteinExistence type="predicted"/>
<dbReference type="RefSeq" id="XP_035323035.1">
    <property type="nucleotide sequence ID" value="XM_035467023.1"/>
</dbReference>
<evidence type="ECO:0000313" key="1">
    <source>
        <dbReference type="EMBL" id="KAF4124383.1"/>
    </source>
</evidence>
<keyword evidence="2" id="KW-1185">Reference proteome</keyword>
<accession>A0A9P5D1W7</accession>
<evidence type="ECO:0000313" key="2">
    <source>
        <dbReference type="Proteomes" id="UP000749293"/>
    </source>
</evidence>